<evidence type="ECO:0000256" key="3">
    <source>
        <dbReference type="HAMAP-Rule" id="MF_01077"/>
    </source>
</evidence>
<feature type="domain" description="Ribosome maturation factor RimP C-terminal" evidence="5">
    <location>
        <begin position="92"/>
        <end position="162"/>
    </location>
</feature>
<dbReference type="OrthoDB" id="9805006at2"/>
<comment type="subcellular location">
    <subcellularLocation>
        <location evidence="3">Cytoplasm</location>
    </subcellularLocation>
</comment>
<dbReference type="InterPro" id="IPR035956">
    <property type="entry name" value="RimP_N_sf"/>
</dbReference>
<dbReference type="RefSeq" id="WP_048379246.1">
    <property type="nucleotide sequence ID" value="NZ_LDYE01000003.1"/>
</dbReference>
<evidence type="ECO:0000256" key="2">
    <source>
        <dbReference type="ARBA" id="ARBA00022517"/>
    </source>
</evidence>
<evidence type="ECO:0000259" key="4">
    <source>
        <dbReference type="Pfam" id="PF02576"/>
    </source>
</evidence>
<dbReference type="PANTHER" id="PTHR33867">
    <property type="entry name" value="RIBOSOME MATURATION FACTOR RIMP"/>
    <property type="match status" value="1"/>
</dbReference>
<dbReference type="HAMAP" id="MF_01077">
    <property type="entry name" value="RimP"/>
    <property type="match status" value="1"/>
</dbReference>
<dbReference type="NCBIfam" id="NF000930">
    <property type="entry name" value="PRK00092.2-2"/>
    <property type="match status" value="1"/>
</dbReference>
<dbReference type="STRING" id="1724.GCA_001044175_01059"/>
<comment type="similarity">
    <text evidence="3">Belongs to the RimP family.</text>
</comment>
<dbReference type="InterPro" id="IPR003728">
    <property type="entry name" value="Ribosome_maturation_RimP"/>
</dbReference>
<dbReference type="AlphaFoldDB" id="A0A2A9DP99"/>
<keyword evidence="7" id="KW-1185">Reference proteome</keyword>
<protein>
    <recommendedName>
        <fullName evidence="3">Ribosome maturation factor RimP</fullName>
    </recommendedName>
</protein>
<reference evidence="6 7" key="1">
    <citation type="submission" date="2017-10" db="EMBL/GenBank/DDBJ databases">
        <title>Sequencing the genomes of 1000 actinobacteria strains.</title>
        <authorList>
            <person name="Klenk H.-P."/>
        </authorList>
    </citation>
    <scope>NUCLEOTIDE SEQUENCE [LARGE SCALE GENOMIC DNA]</scope>
    <source>
        <strain evidence="6 7">DSM 20688</strain>
    </source>
</reference>
<feature type="domain" description="Ribosome maturation factor RimP N-terminal" evidence="4">
    <location>
        <begin position="13"/>
        <end position="89"/>
    </location>
</feature>
<evidence type="ECO:0000313" key="6">
    <source>
        <dbReference type="EMBL" id="PFG28518.1"/>
    </source>
</evidence>
<dbReference type="PANTHER" id="PTHR33867:SF1">
    <property type="entry name" value="RIBOSOME MATURATION FACTOR RIMP"/>
    <property type="match status" value="1"/>
</dbReference>
<evidence type="ECO:0000256" key="1">
    <source>
        <dbReference type="ARBA" id="ARBA00022490"/>
    </source>
</evidence>
<dbReference type="Pfam" id="PF17384">
    <property type="entry name" value="DUF150_C"/>
    <property type="match status" value="1"/>
</dbReference>
<name>A0A2A9DP99_9CORY</name>
<accession>A0A2A9DP99</accession>
<dbReference type="Gene3D" id="3.30.300.70">
    <property type="entry name" value="RimP-like superfamily, N-terminal"/>
    <property type="match status" value="1"/>
</dbReference>
<dbReference type="Proteomes" id="UP000221653">
    <property type="component" value="Unassembled WGS sequence"/>
</dbReference>
<keyword evidence="2 3" id="KW-0690">Ribosome biogenesis</keyword>
<dbReference type="EMBL" id="PDJF01000001">
    <property type="protein sequence ID" value="PFG28518.1"/>
    <property type="molecule type" value="Genomic_DNA"/>
</dbReference>
<dbReference type="SUPFAM" id="SSF75420">
    <property type="entry name" value="YhbC-like, N-terminal domain"/>
    <property type="match status" value="1"/>
</dbReference>
<keyword evidence="1 3" id="KW-0963">Cytoplasm</keyword>
<gene>
    <name evidence="3" type="primary">rimP</name>
    <name evidence="6" type="ORF">ATK06_1629</name>
</gene>
<dbReference type="InterPro" id="IPR028998">
    <property type="entry name" value="RimP_C"/>
</dbReference>
<comment type="function">
    <text evidence="3">Required for maturation of 30S ribosomal subunits.</text>
</comment>
<dbReference type="GO" id="GO:0006412">
    <property type="term" value="P:translation"/>
    <property type="evidence" value="ECO:0007669"/>
    <property type="project" value="TreeGrafter"/>
</dbReference>
<evidence type="ECO:0000259" key="5">
    <source>
        <dbReference type="Pfam" id="PF17384"/>
    </source>
</evidence>
<dbReference type="Pfam" id="PF02576">
    <property type="entry name" value="RimP_N"/>
    <property type="match status" value="1"/>
</dbReference>
<organism evidence="6 7">
    <name type="scientific">Corynebacterium renale</name>
    <dbReference type="NCBI Taxonomy" id="1724"/>
    <lineage>
        <taxon>Bacteria</taxon>
        <taxon>Bacillati</taxon>
        <taxon>Actinomycetota</taxon>
        <taxon>Actinomycetes</taxon>
        <taxon>Mycobacteriales</taxon>
        <taxon>Corynebacteriaceae</taxon>
        <taxon>Corynebacterium</taxon>
    </lineage>
</organism>
<comment type="caution">
    <text evidence="6">The sequence shown here is derived from an EMBL/GenBank/DDBJ whole genome shotgun (WGS) entry which is preliminary data.</text>
</comment>
<dbReference type="InterPro" id="IPR028989">
    <property type="entry name" value="RimP_N"/>
</dbReference>
<sequence>MAFPQSDEISRVIAPIVESHGLDIEGIKPVPAGKKSQIRIYLDADKRPDLDFLEVVSNEISDALDAAEERRELNLGAGYQLEVSTPGIDHPLTQPRHWRRNIGRLVTVALADSPDKKPHKGRIGQLDQGEENVILVGQEKKEPSLWRLRLADVGNAVVEVEFAQVPENQKELAHQPYEELAPNALPLGEGHDTL</sequence>
<proteinExistence type="inferred from homology"/>
<evidence type="ECO:0000313" key="7">
    <source>
        <dbReference type="Proteomes" id="UP000221653"/>
    </source>
</evidence>
<dbReference type="GO" id="GO:0005829">
    <property type="term" value="C:cytosol"/>
    <property type="evidence" value="ECO:0007669"/>
    <property type="project" value="TreeGrafter"/>
</dbReference>
<dbReference type="GO" id="GO:0000028">
    <property type="term" value="P:ribosomal small subunit assembly"/>
    <property type="evidence" value="ECO:0007669"/>
    <property type="project" value="TreeGrafter"/>
</dbReference>